<reference evidence="9 10" key="1">
    <citation type="submission" date="2021-07" db="EMBL/GenBank/DDBJ databases">
        <title>The Aristolochia fimbriata genome: insights into angiosperm evolution, floral development and chemical biosynthesis.</title>
        <authorList>
            <person name="Jiao Y."/>
        </authorList>
    </citation>
    <scope>NUCLEOTIDE SEQUENCE [LARGE SCALE GENOMIC DNA]</scope>
    <source>
        <strain evidence="9">IBCAS-2021</strain>
        <tissue evidence="9">Leaf</tissue>
    </source>
</reference>
<evidence type="ECO:0000256" key="4">
    <source>
        <dbReference type="ARBA" id="ARBA00022968"/>
    </source>
</evidence>
<organism evidence="9 10">
    <name type="scientific">Aristolochia fimbriata</name>
    <name type="common">White veined hardy Dutchman's pipe vine</name>
    <dbReference type="NCBI Taxonomy" id="158543"/>
    <lineage>
        <taxon>Eukaryota</taxon>
        <taxon>Viridiplantae</taxon>
        <taxon>Streptophyta</taxon>
        <taxon>Embryophyta</taxon>
        <taxon>Tracheophyta</taxon>
        <taxon>Spermatophyta</taxon>
        <taxon>Magnoliopsida</taxon>
        <taxon>Magnoliidae</taxon>
        <taxon>Piperales</taxon>
        <taxon>Aristolochiaceae</taxon>
        <taxon>Aristolochia</taxon>
    </lineage>
</organism>
<dbReference type="GO" id="GO:0000139">
    <property type="term" value="C:Golgi membrane"/>
    <property type="evidence" value="ECO:0007669"/>
    <property type="project" value="UniProtKB-SubCell"/>
</dbReference>
<dbReference type="EMBL" id="JAINDJ010000004">
    <property type="protein sequence ID" value="KAG9449177.1"/>
    <property type="molecule type" value="Genomic_DNA"/>
</dbReference>
<sequence length="695" mass="79271">METKKLILSMAVIAGMVLLFQSFMLFNRSGQVSVYEPPVVTVKFPMPGQSSFLGGPSAPNFVGSSEVNPLSVSTESSVLNHVIRESELPHMKVEKEGINGFNEMNVKPGNELLLEKEGDLEEFDIDDEEDIDHEFQPEEDVEMDKEQIKELEIKKSGDLDSYSSVPGPSTSTNDTVFHSVKQPETTVLSEVDSPKKIEITSMSGQTKSGLEKGFESSPPSLPSTDPNINITTNLDVNSSVSVILTMPHTAPTGKEETELPPSENAGISQVVSTPSEENLTLFDIPLSKMKHRGSRIRSIPQMNRILRRSHLSRAMKPLRSSARDREILSAKSQVQNAALVKDDPQLYPPLFQNVSQFKRSYELMERILKVYVYKEGEKPVFHTPLLKGIYASEGWFMKLMERNKNFVVKDPRKAHLFYLPFSTRLLEFALHKRGLIKPDMAEYLKKYTNTIATKYPFWNRTGGADHFLVACHDWAPYETKPHLESAIRALCNADLYEGFKIGKDVSLPETYVRSARDPLRDLGGNPPSKRPILAFFAGNMHGWVRPVLLKYWEDKDPQMKIFGPMPRGVKSKMSYIRYMKNSKYCICPRGYEVNSPRVVEAIFYECVPVIISDNFVPPFFEVLDWEAFAVFVAEKDIPNLRDILLSIPHERYLTMQMRIKKLQPHFLWHNTPVKYDIFHMTLHSIWFNRLNQIQV</sequence>
<comment type="similarity">
    <text evidence="2">Belongs to the glycosyltransferase 47 family.</text>
</comment>
<keyword evidence="10" id="KW-1185">Reference proteome</keyword>
<feature type="transmembrane region" description="Helical" evidence="7">
    <location>
        <begin position="7"/>
        <end position="26"/>
    </location>
</feature>
<keyword evidence="7" id="KW-0472">Membrane</keyword>
<evidence type="ECO:0000256" key="5">
    <source>
        <dbReference type="ARBA" id="ARBA00023034"/>
    </source>
</evidence>
<proteinExistence type="inferred from homology"/>
<evidence type="ECO:0000256" key="6">
    <source>
        <dbReference type="SAM" id="MobiDB-lite"/>
    </source>
</evidence>
<comment type="caution">
    <text evidence="9">The sequence shown here is derived from an EMBL/GenBank/DDBJ whole genome shotgun (WGS) entry which is preliminary data.</text>
</comment>
<keyword evidence="4" id="KW-0735">Signal-anchor</keyword>
<dbReference type="PANTHER" id="PTHR11062">
    <property type="entry name" value="EXOSTOSIN HEPARAN SULFATE GLYCOSYLTRANSFERASE -RELATED"/>
    <property type="match status" value="1"/>
</dbReference>
<evidence type="ECO:0000259" key="8">
    <source>
        <dbReference type="Pfam" id="PF03016"/>
    </source>
</evidence>
<evidence type="ECO:0000256" key="2">
    <source>
        <dbReference type="ARBA" id="ARBA00010271"/>
    </source>
</evidence>
<dbReference type="Pfam" id="PF03016">
    <property type="entry name" value="Exostosin_GT47"/>
    <property type="match status" value="1"/>
</dbReference>
<feature type="domain" description="Exostosin GT47" evidence="8">
    <location>
        <begin position="366"/>
        <end position="645"/>
    </location>
</feature>
<evidence type="ECO:0000256" key="7">
    <source>
        <dbReference type="SAM" id="Phobius"/>
    </source>
</evidence>
<feature type="region of interest" description="Disordered" evidence="6">
    <location>
        <begin position="202"/>
        <end position="227"/>
    </location>
</feature>
<keyword evidence="7" id="KW-0812">Transmembrane</keyword>
<keyword evidence="7" id="KW-1133">Transmembrane helix</keyword>
<dbReference type="Proteomes" id="UP000825729">
    <property type="component" value="Unassembled WGS sequence"/>
</dbReference>
<feature type="region of interest" description="Disordered" evidence="6">
    <location>
        <begin position="152"/>
        <end position="176"/>
    </location>
</feature>
<keyword evidence="3" id="KW-0808">Transferase</keyword>
<name>A0AAV7EN63_ARIFI</name>
<dbReference type="InterPro" id="IPR040911">
    <property type="entry name" value="Exostosin_GT47"/>
</dbReference>
<dbReference type="GO" id="GO:0016757">
    <property type="term" value="F:glycosyltransferase activity"/>
    <property type="evidence" value="ECO:0007669"/>
    <property type="project" value="UniProtKB-KW"/>
</dbReference>
<dbReference type="InterPro" id="IPR004263">
    <property type="entry name" value="Exostosin"/>
</dbReference>
<accession>A0AAV7EN63</accession>
<keyword evidence="5" id="KW-0333">Golgi apparatus</keyword>
<dbReference type="PANTHER" id="PTHR11062:SF210">
    <property type="entry name" value="EXOSTOSIN FAMILY PROTEIN"/>
    <property type="match status" value="1"/>
</dbReference>
<gene>
    <name evidence="9" type="ORF">H6P81_009142</name>
</gene>
<dbReference type="AlphaFoldDB" id="A0AAV7EN63"/>
<evidence type="ECO:0000313" key="10">
    <source>
        <dbReference type="Proteomes" id="UP000825729"/>
    </source>
</evidence>
<evidence type="ECO:0000313" key="9">
    <source>
        <dbReference type="EMBL" id="KAG9449177.1"/>
    </source>
</evidence>
<feature type="compositionally biased region" description="Polar residues" evidence="6">
    <location>
        <begin position="161"/>
        <end position="176"/>
    </location>
</feature>
<keyword evidence="3" id="KW-0328">Glycosyltransferase</keyword>
<evidence type="ECO:0000256" key="1">
    <source>
        <dbReference type="ARBA" id="ARBA00004323"/>
    </source>
</evidence>
<comment type="subcellular location">
    <subcellularLocation>
        <location evidence="1">Golgi apparatus membrane</location>
        <topology evidence="1">Single-pass type II membrane protein</topology>
    </subcellularLocation>
</comment>
<protein>
    <recommendedName>
        <fullName evidence="8">Exostosin GT47 domain-containing protein</fullName>
    </recommendedName>
</protein>
<evidence type="ECO:0000256" key="3">
    <source>
        <dbReference type="ARBA" id="ARBA00022676"/>
    </source>
</evidence>